<evidence type="ECO:0000313" key="2">
    <source>
        <dbReference type="Proteomes" id="UP000027088"/>
    </source>
</evidence>
<dbReference type="SUPFAM" id="SSF53756">
    <property type="entry name" value="UDP-Glycosyltransferase/glycogen phosphorylase"/>
    <property type="match status" value="1"/>
</dbReference>
<dbReference type="RefSeq" id="WP_038561348.1">
    <property type="nucleotide sequence ID" value="NZ_AP018940.1"/>
</dbReference>
<dbReference type="KEGG" id="mcr:MCFN_01060"/>
<keyword evidence="1" id="KW-0808">Transferase</keyword>
<proteinExistence type="predicted"/>
<dbReference type="Gene3D" id="3.40.50.2000">
    <property type="entry name" value="Glycogen Phosphorylase B"/>
    <property type="match status" value="2"/>
</dbReference>
<protein>
    <submittedName>
        <fullName evidence="1">Glycosyl transferase</fullName>
    </submittedName>
</protein>
<dbReference type="OrthoDB" id="9802525at2"/>
<sequence>MNKNKLVRTKADLHELSKRPLRVLMFGDTFLPRVDGSVRVMQNYAEQFKDKNVELLILAPQYLDYNNALDKELKYSVLRVKSTRVMWTKTVLIKSPLSKETLKKIDDFSPDIIHSHTPISAGTIGKMLSARYNVPLIFTMHNIFKIAIAKSMNSELIGQIGGQMASLYINSSHRIFHVSQHGMNEYASDLTNRHVLIGNGTKFKYPDNHLAIAQKAIDKFGIDIKKKNLLFVSRFVWEKNIKFLLDSFKILVDKDPSYSLTMAGGSGAYEEIVEYAKRIGVYQNIIFTNLIEEDILLQGLYLSHDLFIYPSVYDAFGMVVHEAAVHKLASLVIENSASSEGIEDSINGYVVKEDENSFASKIIEIFTNPTQLKQAGLNAQSLPSDWSKVVDKLIVEYFEALKSFYAEKRKKRMQKIGSKIRAKFSHR</sequence>
<evidence type="ECO:0000313" key="1">
    <source>
        <dbReference type="EMBL" id="AIA29368.1"/>
    </source>
</evidence>
<keyword evidence="2" id="KW-1185">Reference proteome</keyword>
<dbReference type="PANTHER" id="PTHR45947">
    <property type="entry name" value="SULFOQUINOVOSYL TRANSFERASE SQD2"/>
    <property type="match status" value="1"/>
</dbReference>
<dbReference type="AlphaFoldDB" id="A0A059XRF7"/>
<dbReference type="Pfam" id="PF13439">
    <property type="entry name" value="Glyco_transf_4"/>
    <property type="match status" value="1"/>
</dbReference>
<gene>
    <name evidence="1" type="ORF">MCFN_01060</name>
</gene>
<reference evidence="1 2" key="1">
    <citation type="journal article" date="2014" name="Genome Announc.">
        <title>Complete Genome Sequence of the Bovine Mastitis Pathogen Mycoplasma californicum Strain ST-6T (ATCC 33461T).</title>
        <authorList>
            <person name="Calcutt M.J."/>
            <person name="Foecking M.F."/>
            <person name="Fox L.K."/>
        </authorList>
    </citation>
    <scope>NUCLEOTIDE SEQUENCE [LARGE SCALE GENOMIC DNA]</scope>
    <source>
        <strain evidence="1 2">ST-6</strain>
    </source>
</reference>
<accession>A0A059XRF7</accession>
<organism evidence="1 2">
    <name type="scientific">Mycoplasmopsis californica</name>
    <dbReference type="NCBI Taxonomy" id="2113"/>
    <lineage>
        <taxon>Bacteria</taxon>
        <taxon>Bacillati</taxon>
        <taxon>Mycoplasmatota</taxon>
        <taxon>Mycoplasmoidales</taxon>
        <taxon>Metamycoplasmataceae</taxon>
        <taxon>Mycoplasmopsis</taxon>
    </lineage>
</organism>
<dbReference type="InterPro" id="IPR001296">
    <property type="entry name" value="Glyco_trans_1"/>
</dbReference>
<dbReference type="InterPro" id="IPR050194">
    <property type="entry name" value="Glycosyltransferase_grp1"/>
</dbReference>
<dbReference type="EMBL" id="CP007521">
    <property type="protein sequence ID" value="AIA29368.1"/>
    <property type="molecule type" value="Genomic_DNA"/>
</dbReference>
<dbReference type="PANTHER" id="PTHR45947:SF3">
    <property type="entry name" value="SULFOQUINOVOSYL TRANSFERASE SQD2"/>
    <property type="match status" value="1"/>
</dbReference>
<dbReference type="Pfam" id="PF00534">
    <property type="entry name" value="Glycos_transf_1"/>
    <property type="match status" value="1"/>
</dbReference>
<dbReference type="InterPro" id="IPR028098">
    <property type="entry name" value="Glyco_trans_4-like_N"/>
</dbReference>
<dbReference type="Proteomes" id="UP000027088">
    <property type="component" value="Chromosome"/>
</dbReference>
<dbReference type="eggNOG" id="COG0438">
    <property type="taxonomic scope" value="Bacteria"/>
</dbReference>
<name>A0A059XRF7_9BACT</name>
<dbReference type="GO" id="GO:0016757">
    <property type="term" value="F:glycosyltransferase activity"/>
    <property type="evidence" value="ECO:0007669"/>
    <property type="project" value="InterPro"/>
</dbReference>